<accession>A0A4Z0L7R5</accession>
<dbReference type="CDD" id="cd06223">
    <property type="entry name" value="PRTases_typeI"/>
    <property type="match status" value="1"/>
</dbReference>
<dbReference type="Gene3D" id="3.40.50.2020">
    <property type="match status" value="1"/>
</dbReference>
<dbReference type="Pfam" id="PF00156">
    <property type="entry name" value="Pribosyltran"/>
    <property type="match status" value="1"/>
</dbReference>
<reference evidence="3 4" key="1">
    <citation type="submission" date="2019-04" db="EMBL/GenBank/DDBJ databases">
        <title>Flavobacterium sp. strain DS2-A Genome sequencing and assembly.</title>
        <authorList>
            <person name="Kim I."/>
        </authorList>
    </citation>
    <scope>NUCLEOTIDE SEQUENCE [LARGE SCALE GENOMIC DNA]</scope>
    <source>
        <strain evidence="3 4">DS2-A</strain>
    </source>
</reference>
<dbReference type="InterPro" id="IPR051910">
    <property type="entry name" value="ComF/GntX_DNA_util-trans"/>
</dbReference>
<evidence type="ECO:0000313" key="3">
    <source>
        <dbReference type="EMBL" id="TGD58464.1"/>
    </source>
</evidence>
<organism evidence="3 4">
    <name type="scientific">Flavobacterium humi</name>
    <dbReference type="NCBI Taxonomy" id="2562683"/>
    <lineage>
        <taxon>Bacteria</taxon>
        <taxon>Pseudomonadati</taxon>
        <taxon>Bacteroidota</taxon>
        <taxon>Flavobacteriia</taxon>
        <taxon>Flavobacteriales</taxon>
        <taxon>Flavobacteriaceae</taxon>
        <taxon>Flavobacterium</taxon>
    </lineage>
</organism>
<dbReference type="OrthoDB" id="9779910at2"/>
<dbReference type="AlphaFoldDB" id="A0A4Z0L7R5"/>
<proteinExistence type="inferred from homology"/>
<dbReference type="PANTHER" id="PTHR47505:SF1">
    <property type="entry name" value="DNA UTILIZATION PROTEIN YHGH"/>
    <property type="match status" value="1"/>
</dbReference>
<keyword evidence="4" id="KW-1185">Reference proteome</keyword>
<dbReference type="EMBL" id="SRLH01000003">
    <property type="protein sequence ID" value="TGD58464.1"/>
    <property type="molecule type" value="Genomic_DNA"/>
</dbReference>
<dbReference type="SUPFAM" id="SSF53271">
    <property type="entry name" value="PRTase-like"/>
    <property type="match status" value="1"/>
</dbReference>
<dbReference type="InterPro" id="IPR000836">
    <property type="entry name" value="PRTase_dom"/>
</dbReference>
<dbReference type="PANTHER" id="PTHR47505">
    <property type="entry name" value="DNA UTILIZATION PROTEIN YHGH"/>
    <property type="match status" value="1"/>
</dbReference>
<evidence type="ECO:0000256" key="1">
    <source>
        <dbReference type="ARBA" id="ARBA00008007"/>
    </source>
</evidence>
<gene>
    <name evidence="3" type="ORF">E4635_06005</name>
</gene>
<name>A0A4Z0L7R5_9FLAO</name>
<comment type="caution">
    <text evidence="3">The sequence shown here is derived from an EMBL/GenBank/DDBJ whole genome shotgun (WGS) entry which is preliminary data.</text>
</comment>
<protein>
    <submittedName>
        <fullName evidence="3">ComF family protein</fullName>
    </submittedName>
</protein>
<sequence>MLKKLIKLFFPEICSGCSEILLENETSICVACRHHLPLTNHLLDIENEGFKRFYGRIPVAHSSAMLYYHKKGIVQQLIHNLKYKNHQEIGTLLGNWYAEDLKANLTLKDVDYIVPVPLHKKRLKERGYNQVTTFSKAISSGLGKKYDPFILIRKEYAATQSKKNLANRNSVSENTFGIQFSEIHHDKHFLLVDDVLTTGATLEACGKALLQIPGSKISIVTMAMSQS</sequence>
<evidence type="ECO:0000313" key="4">
    <source>
        <dbReference type="Proteomes" id="UP000297407"/>
    </source>
</evidence>
<dbReference type="Proteomes" id="UP000297407">
    <property type="component" value="Unassembled WGS sequence"/>
</dbReference>
<dbReference type="InterPro" id="IPR029057">
    <property type="entry name" value="PRTase-like"/>
</dbReference>
<comment type="similarity">
    <text evidence="1">Belongs to the ComF/GntX family.</text>
</comment>
<feature type="domain" description="Phosphoribosyltransferase" evidence="2">
    <location>
        <begin position="134"/>
        <end position="222"/>
    </location>
</feature>
<evidence type="ECO:0000259" key="2">
    <source>
        <dbReference type="Pfam" id="PF00156"/>
    </source>
</evidence>